<protein>
    <submittedName>
        <fullName evidence="1">Uncharacterized protein</fullName>
    </submittedName>
</protein>
<gene>
    <name evidence="1" type="ORF">BXY66_1002</name>
</gene>
<accession>A0A4R1NMJ5</accession>
<dbReference type="Proteomes" id="UP000295673">
    <property type="component" value="Unassembled WGS sequence"/>
</dbReference>
<evidence type="ECO:0000313" key="2">
    <source>
        <dbReference type="Proteomes" id="UP000295673"/>
    </source>
</evidence>
<name>A0A4R1NMJ5_9RHOB</name>
<dbReference type="EMBL" id="SMGR01000001">
    <property type="protein sequence ID" value="TCL08961.1"/>
    <property type="molecule type" value="Genomic_DNA"/>
</dbReference>
<keyword evidence="2" id="KW-1185">Reference proteome</keyword>
<dbReference type="RefSeq" id="WP_132859043.1">
    <property type="nucleotide sequence ID" value="NZ_SMGR01000001.1"/>
</dbReference>
<dbReference type="InterPro" id="IPR029045">
    <property type="entry name" value="ClpP/crotonase-like_dom_sf"/>
</dbReference>
<dbReference type="OrthoDB" id="7688403at2"/>
<dbReference type="Gene3D" id="3.90.226.10">
    <property type="entry name" value="2-enoyl-CoA Hydratase, Chain A, domain 1"/>
    <property type="match status" value="1"/>
</dbReference>
<evidence type="ECO:0000313" key="1">
    <source>
        <dbReference type="EMBL" id="TCL08961.1"/>
    </source>
</evidence>
<sequence>MKLIVLLFAAIWAPSVLVAELKSIQLHSYKHWSVDYVFSDEGEGWNACVMEVRGDGIALSLNIDGNMNADLQVFDAAADYSGWKSGRKFQLQIDRHPRWDMPANGRGNSLFVDLSGPNDWKRVDRLLYEIRQGLKLYVYQYGEREEYYWFSLRGSMAAANAIVEKCFAYLEEYPTTKSEPTPKTPPKRDEPVPGLFSSLYELKKEETSAGSVVYFNGTISRGFSNALKQLGDFDYLVIEQSNGGLLGEALAAGQFLRQREIATSIDGACASACVELYAGGVKRYYSDKAKFGVHAMAVDGDETSLSTTQKMLSERVKYFEAGGVDSRIVLDSLDTPSHELRWLSHDQAVEYGLIE</sequence>
<dbReference type="AlphaFoldDB" id="A0A4R1NMJ5"/>
<proteinExistence type="predicted"/>
<comment type="caution">
    <text evidence="1">The sequence shown here is derived from an EMBL/GenBank/DDBJ whole genome shotgun (WGS) entry which is preliminary data.</text>
</comment>
<dbReference type="SUPFAM" id="SSF52096">
    <property type="entry name" value="ClpP/crotonase"/>
    <property type="match status" value="1"/>
</dbReference>
<organism evidence="1 2">
    <name type="scientific">Shimia isoporae</name>
    <dbReference type="NCBI Taxonomy" id="647720"/>
    <lineage>
        <taxon>Bacteria</taxon>
        <taxon>Pseudomonadati</taxon>
        <taxon>Pseudomonadota</taxon>
        <taxon>Alphaproteobacteria</taxon>
        <taxon>Rhodobacterales</taxon>
        <taxon>Roseobacteraceae</taxon>
    </lineage>
</organism>
<reference evidence="1 2" key="1">
    <citation type="submission" date="2019-03" db="EMBL/GenBank/DDBJ databases">
        <title>Genomic Encyclopedia of Archaeal and Bacterial Type Strains, Phase II (KMG-II): from individual species to whole genera.</title>
        <authorList>
            <person name="Goeker M."/>
        </authorList>
    </citation>
    <scope>NUCLEOTIDE SEQUENCE [LARGE SCALE GENOMIC DNA]</scope>
    <source>
        <strain evidence="1 2">DSM 26433</strain>
    </source>
</reference>